<accession>A0A401G118</accession>
<proteinExistence type="predicted"/>
<dbReference type="OrthoDB" id="2081270at2"/>
<name>A0A401G118_9BACT</name>
<keyword evidence="1" id="KW-0378">Hydrolase</keyword>
<dbReference type="GO" id="GO:0004519">
    <property type="term" value="F:endonuclease activity"/>
    <property type="evidence" value="ECO:0007669"/>
    <property type="project" value="UniProtKB-KW"/>
</dbReference>
<reference evidence="2" key="2">
    <citation type="submission" date="2019-01" db="EMBL/GenBank/DDBJ databases">
        <title>Genome sequence of Desulfonema ishimotonii strain Tokyo 01.</title>
        <authorList>
            <person name="Fukui M."/>
        </authorList>
    </citation>
    <scope>NUCLEOTIDE SEQUENCE [LARGE SCALE GENOMIC DNA]</scope>
    <source>
        <strain evidence="2">Tokyo 01</strain>
    </source>
</reference>
<dbReference type="AlphaFoldDB" id="A0A401G118"/>
<gene>
    <name evidence="1" type="ORF">DENIS_3903</name>
</gene>
<protein>
    <submittedName>
        <fullName evidence="1">Restriction endonuclease</fullName>
    </submittedName>
</protein>
<keyword evidence="2" id="KW-1185">Reference proteome</keyword>
<keyword evidence="1" id="KW-0540">Nuclease</keyword>
<dbReference type="EMBL" id="BEXT01000001">
    <property type="protein sequence ID" value="GBC62919.1"/>
    <property type="molecule type" value="Genomic_DNA"/>
</dbReference>
<evidence type="ECO:0000313" key="2">
    <source>
        <dbReference type="Proteomes" id="UP000288096"/>
    </source>
</evidence>
<sequence>MNHPADKSGRKYTDAISQSGLTIYDPIKTGNIALWIPDPQLERILSDRLRNISLSGLPLRTRSKVAKEHVCRALGYPVPSAFKKTKPKAQFPGQDFDVYVQKSDNLQIWNEELVPTRRYVIIRVTGKDQIDRVRVVTGARLSLLDTTGTLTQKYQARLVSGKATAELITPYDTENLAPLVYPGAEQHIRSASPVSYPTDKFLIPIRILFEKLTPLLGSKFSCTGSDQERLRGAELHRRVCQQIGYTNYQDDGRFPDIRHQLLEVKLQTSPTIDLGLVCPNSQNILDVPEIQGRQIRHCDVRYAVFCGQSDGGQIMLTHLYVTTGEAFISRFPQFQGKVLNKKRQLRLPADFFGR</sequence>
<keyword evidence="1" id="KW-0255">Endonuclease</keyword>
<evidence type="ECO:0000313" key="1">
    <source>
        <dbReference type="EMBL" id="GBC62919.1"/>
    </source>
</evidence>
<dbReference type="Proteomes" id="UP000288096">
    <property type="component" value="Unassembled WGS sequence"/>
</dbReference>
<comment type="caution">
    <text evidence="1">The sequence shown here is derived from an EMBL/GenBank/DDBJ whole genome shotgun (WGS) entry which is preliminary data.</text>
</comment>
<reference evidence="2" key="1">
    <citation type="submission" date="2017-11" db="EMBL/GenBank/DDBJ databases">
        <authorList>
            <person name="Watanabe M."/>
            <person name="Kojima H."/>
        </authorList>
    </citation>
    <scope>NUCLEOTIDE SEQUENCE [LARGE SCALE GENOMIC DNA]</scope>
    <source>
        <strain evidence="2">Tokyo 01</strain>
    </source>
</reference>
<organism evidence="1 2">
    <name type="scientific">Desulfonema ishimotonii</name>
    <dbReference type="NCBI Taxonomy" id="45657"/>
    <lineage>
        <taxon>Bacteria</taxon>
        <taxon>Pseudomonadati</taxon>
        <taxon>Thermodesulfobacteriota</taxon>
        <taxon>Desulfobacteria</taxon>
        <taxon>Desulfobacterales</taxon>
        <taxon>Desulfococcaceae</taxon>
        <taxon>Desulfonema</taxon>
    </lineage>
</organism>